<evidence type="ECO:0000313" key="9">
    <source>
        <dbReference type="Proteomes" id="UP000028725"/>
    </source>
</evidence>
<dbReference type="PROSITE" id="PS50011">
    <property type="entry name" value="PROTEIN_KINASE_DOM"/>
    <property type="match status" value="1"/>
</dbReference>
<reference evidence="8 9" key="1">
    <citation type="submission" date="2014-04" db="EMBL/GenBank/DDBJ databases">
        <title>Genome assembly of Hyalangium minutum DSM 14724.</title>
        <authorList>
            <person name="Sharma G."/>
            <person name="Subramanian S."/>
        </authorList>
    </citation>
    <scope>NUCLEOTIDE SEQUENCE [LARGE SCALE GENOMIC DNA]</scope>
    <source>
        <strain evidence="8 9">DSM 14724</strain>
    </source>
</reference>
<dbReference type="CDD" id="cd14014">
    <property type="entry name" value="STKc_PknB_like"/>
    <property type="match status" value="1"/>
</dbReference>
<keyword evidence="9" id="KW-1185">Reference proteome</keyword>
<dbReference type="GO" id="GO:0005524">
    <property type="term" value="F:ATP binding"/>
    <property type="evidence" value="ECO:0007669"/>
    <property type="project" value="UniProtKB-UniRule"/>
</dbReference>
<dbReference type="PROSITE" id="PS00108">
    <property type="entry name" value="PROTEIN_KINASE_ST"/>
    <property type="match status" value="1"/>
</dbReference>
<evidence type="ECO:0000256" key="1">
    <source>
        <dbReference type="ARBA" id="ARBA00022679"/>
    </source>
</evidence>
<name>A0A085WJQ5_9BACT</name>
<dbReference type="InterPro" id="IPR000719">
    <property type="entry name" value="Prot_kinase_dom"/>
</dbReference>
<feature type="domain" description="Protein kinase" evidence="7">
    <location>
        <begin position="17"/>
        <end position="283"/>
    </location>
</feature>
<evidence type="ECO:0000256" key="6">
    <source>
        <dbReference type="SAM" id="MobiDB-lite"/>
    </source>
</evidence>
<dbReference type="STRING" id="394096.DB31_7155"/>
<evidence type="ECO:0000256" key="3">
    <source>
        <dbReference type="ARBA" id="ARBA00022777"/>
    </source>
</evidence>
<evidence type="ECO:0000313" key="8">
    <source>
        <dbReference type="EMBL" id="KFE67918.1"/>
    </source>
</evidence>
<dbReference type="Gene3D" id="2.40.10.220">
    <property type="entry name" value="predicted glycosyltransferase like domains"/>
    <property type="match status" value="1"/>
</dbReference>
<sequence length="442" mass="47944">MAAAVPVDLVGKMIGPYRVVRRLGSGGMGTVYQAEQTRIGARVALKVLHPHLSQDEGLRARFYAEAKTVNVVGHPNIVRIFDINEAPGSLHYFVMEYLEGEPLSQLPRPLEPGLLTHLLGEACEALEAAHNAGVVHRDLKPDNLFVVRRESSQRPSLKVLDFGVAKARGPLTHPRLTAVGMVLGTPAYMAPEQWTGQPVDGRADIYALGVTAYLMATGRLPYPRGQVAELVLSATAPMPTAPHLLNPRIPLGLSEAILRALARRPAERFAQALQFKQALEAAMRDPTRSRPTPVPGGPLASTPVPSPTVSLRTPQAHLPREEAPTPQSWTAVVRRRSGTGAVEVQCTELSRGGLFMCCSEPFPQLFGRLAFTLRLDGVPVECEAEVVRHVDSAQARTWGMSPGVGLQFINPSAQLREYLRRLCPSRVMPAAPVAMPQDCSLL</sequence>
<dbReference type="PANTHER" id="PTHR43289">
    <property type="entry name" value="MITOGEN-ACTIVATED PROTEIN KINASE KINASE KINASE 20-RELATED"/>
    <property type="match status" value="1"/>
</dbReference>
<keyword evidence="1" id="KW-0808">Transferase</keyword>
<dbReference type="SMART" id="SM00220">
    <property type="entry name" value="S_TKc"/>
    <property type="match status" value="1"/>
</dbReference>
<keyword evidence="3 8" id="KW-0418">Kinase</keyword>
<dbReference type="Gene3D" id="1.10.510.10">
    <property type="entry name" value="Transferase(Phosphotransferase) domain 1"/>
    <property type="match status" value="1"/>
</dbReference>
<comment type="caution">
    <text evidence="8">The sequence shown here is derived from an EMBL/GenBank/DDBJ whole genome shotgun (WGS) entry which is preliminary data.</text>
</comment>
<dbReference type="PROSITE" id="PS00107">
    <property type="entry name" value="PROTEIN_KINASE_ATP"/>
    <property type="match status" value="1"/>
</dbReference>
<feature type="region of interest" description="Disordered" evidence="6">
    <location>
        <begin position="282"/>
        <end position="329"/>
    </location>
</feature>
<dbReference type="InterPro" id="IPR017441">
    <property type="entry name" value="Protein_kinase_ATP_BS"/>
</dbReference>
<gene>
    <name evidence="8" type="ORF">DB31_7155</name>
</gene>
<proteinExistence type="predicted"/>
<dbReference type="SUPFAM" id="SSF56112">
    <property type="entry name" value="Protein kinase-like (PK-like)"/>
    <property type="match status" value="1"/>
</dbReference>
<dbReference type="PANTHER" id="PTHR43289:SF34">
    <property type="entry name" value="SERINE_THREONINE-PROTEIN KINASE YBDM-RELATED"/>
    <property type="match status" value="1"/>
</dbReference>
<dbReference type="PATRIC" id="fig|394096.3.peg.3198"/>
<dbReference type="AlphaFoldDB" id="A0A085WJQ5"/>
<dbReference type="Proteomes" id="UP000028725">
    <property type="component" value="Unassembled WGS sequence"/>
</dbReference>
<dbReference type="InterPro" id="IPR009875">
    <property type="entry name" value="PilZ_domain"/>
</dbReference>
<keyword evidence="4 5" id="KW-0067">ATP-binding</keyword>
<evidence type="ECO:0000256" key="2">
    <source>
        <dbReference type="ARBA" id="ARBA00022741"/>
    </source>
</evidence>
<keyword evidence="2 5" id="KW-0547">Nucleotide-binding</keyword>
<accession>A0A085WJQ5</accession>
<dbReference type="GO" id="GO:0035438">
    <property type="term" value="F:cyclic-di-GMP binding"/>
    <property type="evidence" value="ECO:0007669"/>
    <property type="project" value="InterPro"/>
</dbReference>
<dbReference type="EMBL" id="JMCB01000006">
    <property type="protein sequence ID" value="KFE67918.1"/>
    <property type="molecule type" value="Genomic_DNA"/>
</dbReference>
<evidence type="ECO:0000256" key="4">
    <source>
        <dbReference type="ARBA" id="ARBA00022840"/>
    </source>
</evidence>
<feature type="binding site" evidence="5">
    <location>
        <position position="46"/>
    </location>
    <ligand>
        <name>ATP</name>
        <dbReference type="ChEBI" id="CHEBI:30616"/>
    </ligand>
</feature>
<evidence type="ECO:0000256" key="5">
    <source>
        <dbReference type="PROSITE-ProRule" id="PRU10141"/>
    </source>
</evidence>
<dbReference type="InterPro" id="IPR008271">
    <property type="entry name" value="Ser/Thr_kinase_AS"/>
</dbReference>
<evidence type="ECO:0000259" key="7">
    <source>
        <dbReference type="PROSITE" id="PS50011"/>
    </source>
</evidence>
<organism evidence="8 9">
    <name type="scientific">Hyalangium minutum</name>
    <dbReference type="NCBI Taxonomy" id="394096"/>
    <lineage>
        <taxon>Bacteria</taxon>
        <taxon>Pseudomonadati</taxon>
        <taxon>Myxococcota</taxon>
        <taxon>Myxococcia</taxon>
        <taxon>Myxococcales</taxon>
        <taxon>Cystobacterineae</taxon>
        <taxon>Archangiaceae</taxon>
        <taxon>Hyalangium</taxon>
    </lineage>
</organism>
<dbReference type="Pfam" id="PF00069">
    <property type="entry name" value="Pkinase"/>
    <property type="match status" value="1"/>
</dbReference>
<dbReference type="GO" id="GO:0004674">
    <property type="term" value="F:protein serine/threonine kinase activity"/>
    <property type="evidence" value="ECO:0007669"/>
    <property type="project" value="TreeGrafter"/>
</dbReference>
<protein>
    <submittedName>
        <fullName evidence="8">Serine/threonine-protein kinase pkn1</fullName>
    </submittedName>
</protein>
<dbReference type="Pfam" id="PF07238">
    <property type="entry name" value="PilZ"/>
    <property type="match status" value="1"/>
</dbReference>
<dbReference type="InterPro" id="IPR011009">
    <property type="entry name" value="Kinase-like_dom_sf"/>
</dbReference>
<dbReference type="Gene3D" id="3.30.200.20">
    <property type="entry name" value="Phosphorylase Kinase, domain 1"/>
    <property type="match status" value="1"/>
</dbReference>